<dbReference type="Pfam" id="PF17920">
    <property type="entry name" value="TetR_C_16"/>
    <property type="match status" value="1"/>
</dbReference>
<dbReference type="InterPro" id="IPR009057">
    <property type="entry name" value="Homeodomain-like_sf"/>
</dbReference>
<keyword evidence="5" id="KW-1185">Reference proteome</keyword>
<reference evidence="5" key="1">
    <citation type="journal article" date="2019" name="Int. J. Syst. Evol. Microbiol.">
        <title>The Global Catalogue of Microorganisms (GCM) 10K type strain sequencing project: providing services to taxonomists for standard genome sequencing and annotation.</title>
        <authorList>
            <consortium name="The Broad Institute Genomics Platform"/>
            <consortium name="The Broad Institute Genome Sequencing Center for Infectious Disease"/>
            <person name="Wu L."/>
            <person name="Ma J."/>
        </authorList>
    </citation>
    <scope>NUCLEOTIDE SEQUENCE [LARGE SCALE GENOMIC DNA]</scope>
    <source>
        <strain evidence="5">CCUG 54522</strain>
    </source>
</reference>
<feature type="domain" description="HTH tetR-type" evidence="3">
    <location>
        <begin position="14"/>
        <end position="74"/>
    </location>
</feature>
<evidence type="ECO:0000313" key="4">
    <source>
        <dbReference type="EMBL" id="MFC6045080.1"/>
    </source>
</evidence>
<dbReference type="InterPro" id="IPR050109">
    <property type="entry name" value="HTH-type_TetR-like_transc_reg"/>
</dbReference>
<feature type="DNA-binding region" description="H-T-H motif" evidence="2">
    <location>
        <begin position="37"/>
        <end position="56"/>
    </location>
</feature>
<dbReference type="InterPro" id="IPR023772">
    <property type="entry name" value="DNA-bd_HTH_TetR-type_CS"/>
</dbReference>
<gene>
    <name evidence="4" type="ORF">ACFPYL_18475</name>
</gene>
<keyword evidence="1 2" id="KW-0238">DNA-binding</keyword>
<name>A0ABW1LME1_9ACTN</name>
<dbReference type="InterPro" id="IPR041678">
    <property type="entry name" value="TetR_C_16"/>
</dbReference>
<sequence>MPPVDPTSRPRNAEATRLDLLRVARRRFTVLGYERTTTRDIAADAGVNVALISRYFGSKEGLFAAVIEDSAELMEPWQPGSIDDLAVALADSLRPDAWPEFDHVNPMVLLLRDIDDDRVGALRRQALSSAIDAFAGLIGGDDTARLRADLVFALLAGVFQLRGVLPDEPLATAEPDVLAREIIGVVQHLTG</sequence>
<dbReference type="RefSeq" id="WP_379157609.1">
    <property type="nucleotide sequence ID" value="NZ_JBHSRJ010000008.1"/>
</dbReference>
<dbReference type="EMBL" id="JBHSRJ010000008">
    <property type="protein sequence ID" value="MFC6045080.1"/>
    <property type="molecule type" value="Genomic_DNA"/>
</dbReference>
<dbReference type="Gene3D" id="1.10.357.10">
    <property type="entry name" value="Tetracycline Repressor, domain 2"/>
    <property type="match status" value="1"/>
</dbReference>
<dbReference type="PROSITE" id="PS50977">
    <property type="entry name" value="HTH_TETR_2"/>
    <property type="match status" value="1"/>
</dbReference>
<dbReference type="SUPFAM" id="SSF48498">
    <property type="entry name" value="Tetracyclin repressor-like, C-terminal domain"/>
    <property type="match status" value="1"/>
</dbReference>
<evidence type="ECO:0000256" key="1">
    <source>
        <dbReference type="ARBA" id="ARBA00023125"/>
    </source>
</evidence>
<dbReference type="PANTHER" id="PTHR30055">
    <property type="entry name" value="HTH-TYPE TRANSCRIPTIONAL REGULATOR RUTR"/>
    <property type="match status" value="1"/>
</dbReference>
<proteinExistence type="predicted"/>
<dbReference type="PROSITE" id="PS01081">
    <property type="entry name" value="HTH_TETR_1"/>
    <property type="match status" value="1"/>
</dbReference>
<comment type="caution">
    <text evidence="4">The sequence shown here is derived from an EMBL/GenBank/DDBJ whole genome shotgun (WGS) entry which is preliminary data.</text>
</comment>
<dbReference type="InterPro" id="IPR001647">
    <property type="entry name" value="HTH_TetR"/>
</dbReference>
<organism evidence="4 5">
    <name type="scientific">Nocardioides hankookensis</name>
    <dbReference type="NCBI Taxonomy" id="443157"/>
    <lineage>
        <taxon>Bacteria</taxon>
        <taxon>Bacillati</taxon>
        <taxon>Actinomycetota</taxon>
        <taxon>Actinomycetes</taxon>
        <taxon>Propionibacteriales</taxon>
        <taxon>Nocardioidaceae</taxon>
        <taxon>Nocardioides</taxon>
    </lineage>
</organism>
<dbReference type="SUPFAM" id="SSF46689">
    <property type="entry name" value="Homeodomain-like"/>
    <property type="match status" value="1"/>
</dbReference>
<evidence type="ECO:0000256" key="2">
    <source>
        <dbReference type="PROSITE-ProRule" id="PRU00335"/>
    </source>
</evidence>
<evidence type="ECO:0000313" key="5">
    <source>
        <dbReference type="Proteomes" id="UP001596135"/>
    </source>
</evidence>
<protein>
    <submittedName>
        <fullName evidence="4">TetR/AcrR family transcriptional regulator</fullName>
    </submittedName>
</protein>
<dbReference type="PANTHER" id="PTHR30055:SF235">
    <property type="entry name" value="TRANSCRIPTIONAL REGULATORY PROTEIN"/>
    <property type="match status" value="1"/>
</dbReference>
<dbReference type="InterPro" id="IPR036271">
    <property type="entry name" value="Tet_transcr_reg_TetR-rel_C_sf"/>
</dbReference>
<dbReference type="Proteomes" id="UP001596135">
    <property type="component" value="Unassembled WGS sequence"/>
</dbReference>
<evidence type="ECO:0000259" key="3">
    <source>
        <dbReference type="PROSITE" id="PS50977"/>
    </source>
</evidence>
<accession>A0ABW1LME1</accession>
<dbReference type="Pfam" id="PF00440">
    <property type="entry name" value="TetR_N"/>
    <property type="match status" value="1"/>
</dbReference>